<sequence length="38" mass="4311">MVVLLVIHNSAWLYCDKRKKGNLPQSSVYKGGCRLVFS</sequence>
<reference evidence="1 2" key="1">
    <citation type="journal article" date="2015" name="Genome Announc.">
        <title>Complete Genome Sequence of Bartonella ancashensis Strain 20.00, Isolated from the Blood of a Patient with Verruga Peruana.</title>
        <authorList>
            <person name="Hang J."/>
            <person name="Mullins K.E."/>
            <person name="Clifford R.J."/>
            <person name="Onmus-Leone F."/>
            <person name="Yang Y."/>
            <person name="Jiang J."/>
            <person name="Leguia M."/>
            <person name="Kasper M.R."/>
            <person name="Maguina C."/>
            <person name="Lesho E.P."/>
            <person name="Jarman R.G."/>
            <person name="Richards A.L."/>
            <person name="Blazes D."/>
        </authorList>
    </citation>
    <scope>NUCLEOTIDE SEQUENCE [LARGE SCALE GENOMIC DNA]</scope>
    <source>
        <strain evidence="1 2">20.00</strain>
    </source>
</reference>
<evidence type="ECO:0000313" key="1">
    <source>
        <dbReference type="EMBL" id="ALE03056.1"/>
    </source>
</evidence>
<evidence type="ECO:0000313" key="2">
    <source>
        <dbReference type="Proteomes" id="UP000057213"/>
    </source>
</evidence>
<keyword evidence="2" id="KW-1185">Reference proteome</keyword>
<organism evidence="1 2">
    <name type="scientific">Bartonella ancashensis</name>
    <dbReference type="NCBI Taxonomy" id="1318743"/>
    <lineage>
        <taxon>Bacteria</taxon>
        <taxon>Pseudomonadati</taxon>
        <taxon>Pseudomonadota</taxon>
        <taxon>Alphaproteobacteria</taxon>
        <taxon>Hyphomicrobiales</taxon>
        <taxon>Bartonellaceae</taxon>
        <taxon>Bartonella</taxon>
    </lineage>
</organism>
<protein>
    <submittedName>
        <fullName evidence="1">Uncharacterized protein</fullName>
    </submittedName>
</protein>
<name>A0A0M4LHM9_9HYPH</name>
<dbReference type="AlphaFoldDB" id="A0A0M4LHM9"/>
<dbReference type="KEGG" id="banc:PU02_0242"/>
<accession>A0A0M4LHM9</accession>
<dbReference type="PATRIC" id="fig|1318743.3.peg.253"/>
<gene>
    <name evidence="1" type="ORF">PU02_0242</name>
</gene>
<proteinExistence type="predicted"/>
<dbReference type="Proteomes" id="UP000057213">
    <property type="component" value="Chromosome"/>
</dbReference>
<dbReference type="EMBL" id="CP010401">
    <property type="protein sequence ID" value="ALE03056.1"/>
    <property type="molecule type" value="Genomic_DNA"/>
</dbReference>